<organism evidence="1 2">
    <name type="scientific">Strongyloides venezuelensis</name>
    <name type="common">Threadworm</name>
    <dbReference type="NCBI Taxonomy" id="75913"/>
    <lineage>
        <taxon>Eukaryota</taxon>
        <taxon>Metazoa</taxon>
        <taxon>Ecdysozoa</taxon>
        <taxon>Nematoda</taxon>
        <taxon>Chromadorea</taxon>
        <taxon>Rhabditida</taxon>
        <taxon>Tylenchina</taxon>
        <taxon>Panagrolaimomorpha</taxon>
        <taxon>Strongyloidoidea</taxon>
        <taxon>Strongyloididae</taxon>
        <taxon>Strongyloides</taxon>
    </lineage>
</organism>
<dbReference type="WBParaSite" id="SVE_0851500.1">
    <property type="protein sequence ID" value="SVE_0851500.1"/>
    <property type="gene ID" value="SVE_0851500"/>
</dbReference>
<name>A0A0K0FHZ7_STRVS</name>
<evidence type="ECO:0000313" key="1">
    <source>
        <dbReference type="Proteomes" id="UP000035680"/>
    </source>
</evidence>
<keyword evidence="1" id="KW-1185">Reference proteome</keyword>
<proteinExistence type="predicted"/>
<dbReference type="Proteomes" id="UP000035680">
    <property type="component" value="Unassembled WGS sequence"/>
</dbReference>
<evidence type="ECO:0000313" key="2">
    <source>
        <dbReference type="WBParaSite" id="SVE_0851500.1"/>
    </source>
</evidence>
<protein>
    <submittedName>
        <fullName evidence="2">GIY-YIG domain-containing protein</fullName>
    </submittedName>
</protein>
<reference evidence="2" key="2">
    <citation type="submission" date="2015-08" db="UniProtKB">
        <authorList>
            <consortium name="WormBaseParasite"/>
        </authorList>
    </citation>
    <scope>IDENTIFICATION</scope>
</reference>
<sequence length="143" mass="16426">MKIAAGVKYTFGTARIYHNKSDLVWYTPDAIYVIKVSISSLKNAKSQMKMKTARYAVNSIEKLKKFAALDNLKKGENFVEILSQKENFKKVQFMPLVFCTYGKIHKETMKHLKELNFTKEKIKTIASSIARLTGRTLKAHFTN</sequence>
<dbReference type="AlphaFoldDB" id="A0A0K0FHZ7"/>
<accession>A0A0K0FHZ7</accession>
<reference evidence="1" key="1">
    <citation type="submission" date="2014-07" db="EMBL/GenBank/DDBJ databases">
        <authorList>
            <person name="Martin A.A"/>
            <person name="De Silva N."/>
        </authorList>
    </citation>
    <scope>NUCLEOTIDE SEQUENCE</scope>
</reference>